<feature type="transmembrane region" description="Helical" evidence="1">
    <location>
        <begin position="51"/>
        <end position="68"/>
    </location>
</feature>
<keyword evidence="1" id="KW-0812">Transmembrane</keyword>
<feature type="transmembrane region" description="Helical" evidence="1">
    <location>
        <begin position="194"/>
        <end position="215"/>
    </location>
</feature>
<protein>
    <recommendedName>
        <fullName evidence="2">AB hydrolase-1 domain-containing protein</fullName>
    </recommendedName>
</protein>
<dbReference type="OrthoDB" id="6431331at2759"/>
<organism evidence="3">
    <name type="scientific">Mucor ambiguus</name>
    <dbReference type="NCBI Taxonomy" id="91626"/>
    <lineage>
        <taxon>Eukaryota</taxon>
        <taxon>Fungi</taxon>
        <taxon>Fungi incertae sedis</taxon>
        <taxon>Mucoromycota</taxon>
        <taxon>Mucoromycotina</taxon>
        <taxon>Mucoromycetes</taxon>
        <taxon>Mucorales</taxon>
        <taxon>Mucorineae</taxon>
        <taxon>Mucoraceae</taxon>
        <taxon>Mucor</taxon>
    </lineage>
</organism>
<keyword evidence="1" id="KW-1133">Transmembrane helix</keyword>
<dbReference type="Gene3D" id="3.40.50.1820">
    <property type="entry name" value="alpha/beta hydrolase"/>
    <property type="match status" value="1"/>
</dbReference>
<keyword evidence="1" id="KW-0472">Membrane</keyword>
<dbReference type="PANTHER" id="PTHR37471:SF1">
    <property type="entry name" value="AB HYDROLASE-1 DOMAIN-CONTAINING PROTEIN"/>
    <property type="match status" value="1"/>
</dbReference>
<dbReference type="Pfam" id="PF00561">
    <property type="entry name" value="Abhydrolase_1"/>
    <property type="match status" value="1"/>
</dbReference>
<feature type="domain" description="AB hydrolase-1" evidence="2">
    <location>
        <begin position="265"/>
        <end position="363"/>
    </location>
</feature>
<reference evidence="3" key="1">
    <citation type="submission" date="2014-09" db="EMBL/GenBank/DDBJ databases">
        <title>Draft genome sequence of an oleaginous Mucoromycotina fungus Mucor ambiguus NBRC6742.</title>
        <authorList>
            <person name="Takeda I."/>
            <person name="Yamane N."/>
            <person name="Morita T."/>
            <person name="Tamano K."/>
            <person name="Machida M."/>
            <person name="Baker S."/>
            <person name="Koike H."/>
        </authorList>
    </citation>
    <scope>NUCLEOTIDE SEQUENCE</scope>
    <source>
        <strain evidence="3">NBRC 6742</strain>
    </source>
</reference>
<dbReference type="PANTHER" id="PTHR37471">
    <property type="entry name" value="UNNAMED PRODUCT"/>
    <property type="match status" value="1"/>
</dbReference>
<keyword evidence="4" id="KW-1185">Reference proteome</keyword>
<feature type="transmembrane region" description="Helical" evidence="1">
    <location>
        <begin position="12"/>
        <end position="31"/>
    </location>
</feature>
<accession>A0A0C9M0C8</accession>
<dbReference type="Proteomes" id="UP000053815">
    <property type="component" value="Unassembled WGS sequence"/>
</dbReference>
<evidence type="ECO:0000313" key="3">
    <source>
        <dbReference type="EMBL" id="GAN01486.1"/>
    </source>
</evidence>
<dbReference type="InterPro" id="IPR029058">
    <property type="entry name" value="AB_hydrolase_fold"/>
</dbReference>
<evidence type="ECO:0000256" key="1">
    <source>
        <dbReference type="SAM" id="Phobius"/>
    </source>
</evidence>
<gene>
    <name evidence="3" type="ORF">MAM1_0008d00919</name>
</gene>
<name>A0A0C9M0C8_9FUNG</name>
<sequence length="498" mass="57644">MIPDSPLSRGFIYTSAVVQTAVAPFSFVYYVYYFATEQKLFTLHSSVDTFAHYWLGCELMFYVFFQITRNRMQRILPSVAPNAKERSDLYSVCLANIDDAETWLPDWFTLSQDPASHPKFEDIGRDNVAEWLSWAFFSLPLEQVLQDDISTEELNFMIDRFEQEFHIQFDHGYNEDIIAYRINLDPVHAYHRPLAFYTLIIFLTALFGFVCQFFWGMRKFGPETRSTIWNLMDSQSYETAATVDGDGSAPQKVSYWFRDGDRTKKPIVFIHGIGAGLMCYISFVHKLLTLDAPIFCIELPFVSMHCVEDVPTMQETIRDLQNMLHRHDFEDAVFVGHSLGTAVTSWVVKYMPQSVAGVVFMDPICFMLHYKDVCSNFVYRTPKTAAQGLVKYFASTELYISYYISRHFHWFQTALYVAPTVTHHNHSYTSSIKMPDNTKVFLSEKDNIIDSNRVDTYLSHHGVDATVMKGLDHASFLFYPSWQNEMLASINNFICQKA</sequence>
<dbReference type="SUPFAM" id="SSF53474">
    <property type="entry name" value="alpha/beta-Hydrolases"/>
    <property type="match status" value="1"/>
</dbReference>
<dbReference type="InterPro" id="IPR000073">
    <property type="entry name" value="AB_hydrolase_1"/>
</dbReference>
<proteinExistence type="predicted"/>
<dbReference type="STRING" id="91626.A0A0C9M0C8"/>
<dbReference type="EMBL" id="DF836297">
    <property type="protein sequence ID" value="GAN01486.1"/>
    <property type="molecule type" value="Genomic_DNA"/>
</dbReference>
<evidence type="ECO:0000259" key="2">
    <source>
        <dbReference type="Pfam" id="PF00561"/>
    </source>
</evidence>
<dbReference type="AlphaFoldDB" id="A0A0C9M0C8"/>
<evidence type="ECO:0000313" key="4">
    <source>
        <dbReference type="Proteomes" id="UP000053815"/>
    </source>
</evidence>